<dbReference type="Gene3D" id="3.40.190.10">
    <property type="entry name" value="Periplasmic binding protein-like II"/>
    <property type="match status" value="1"/>
</dbReference>
<keyword evidence="2" id="KW-0732">Signal</keyword>
<dbReference type="InterPro" id="IPR030678">
    <property type="entry name" value="Peptide/Ni-bd"/>
</dbReference>
<dbReference type="Proteomes" id="UP000564629">
    <property type="component" value="Unassembled WGS sequence"/>
</dbReference>
<dbReference type="PROSITE" id="PS51257">
    <property type="entry name" value="PROKAR_LIPOPROTEIN"/>
    <property type="match status" value="1"/>
</dbReference>
<dbReference type="Proteomes" id="UP000321723">
    <property type="component" value="Unassembled WGS sequence"/>
</dbReference>
<name>A0A511FAT8_9CELL</name>
<proteinExistence type="predicted"/>
<dbReference type="PIRSF" id="PIRSF002741">
    <property type="entry name" value="MppA"/>
    <property type="match status" value="1"/>
</dbReference>
<dbReference type="EMBL" id="BJVQ01000001">
    <property type="protein sequence ID" value="GEL44908.1"/>
    <property type="molecule type" value="Genomic_DNA"/>
</dbReference>
<dbReference type="EMBL" id="JACHDN010000001">
    <property type="protein sequence ID" value="MBB5474882.1"/>
    <property type="molecule type" value="Genomic_DNA"/>
</dbReference>
<evidence type="ECO:0000313" key="7">
    <source>
        <dbReference type="Proteomes" id="UP000564629"/>
    </source>
</evidence>
<feature type="region of interest" description="Disordered" evidence="1">
    <location>
        <begin position="27"/>
        <end position="61"/>
    </location>
</feature>
<dbReference type="GO" id="GO:0042597">
    <property type="term" value="C:periplasmic space"/>
    <property type="evidence" value="ECO:0007669"/>
    <property type="project" value="UniProtKB-ARBA"/>
</dbReference>
<evidence type="ECO:0000313" key="4">
    <source>
        <dbReference type="EMBL" id="GEL44908.1"/>
    </source>
</evidence>
<evidence type="ECO:0000256" key="2">
    <source>
        <dbReference type="SAM" id="SignalP"/>
    </source>
</evidence>
<dbReference type="GO" id="GO:1904680">
    <property type="term" value="F:peptide transmembrane transporter activity"/>
    <property type="evidence" value="ECO:0007669"/>
    <property type="project" value="TreeGrafter"/>
</dbReference>
<reference evidence="4 6" key="1">
    <citation type="submission" date="2019-07" db="EMBL/GenBank/DDBJ databases">
        <title>Whole genome shotgun sequence of Cellulomonas hominis NBRC 16055.</title>
        <authorList>
            <person name="Hosoyama A."/>
            <person name="Uohara A."/>
            <person name="Ohji S."/>
            <person name="Ichikawa N."/>
        </authorList>
    </citation>
    <scope>NUCLEOTIDE SEQUENCE [LARGE SCALE GENOMIC DNA]</scope>
    <source>
        <strain evidence="4 6">NBRC 16055</strain>
    </source>
</reference>
<feature type="signal peptide" evidence="2">
    <location>
        <begin position="1"/>
        <end position="28"/>
    </location>
</feature>
<dbReference type="SUPFAM" id="SSF53850">
    <property type="entry name" value="Periplasmic binding protein-like II"/>
    <property type="match status" value="1"/>
</dbReference>
<evidence type="ECO:0000313" key="5">
    <source>
        <dbReference type="EMBL" id="MBB5474882.1"/>
    </source>
</evidence>
<feature type="chain" id="PRO_5033844415" evidence="2">
    <location>
        <begin position="29"/>
        <end position="543"/>
    </location>
</feature>
<dbReference type="InterPro" id="IPR000914">
    <property type="entry name" value="SBP_5_dom"/>
</dbReference>
<dbReference type="AlphaFoldDB" id="A0A511FAT8"/>
<dbReference type="Gene3D" id="3.10.105.10">
    <property type="entry name" value="Dipeptide-binding Protein, Domain 3"/>
    <property type="match status" value="1"/>
</dbReference>
<organism evidence="4 6">
    <name type="scientific">Cellulomonas hominis</name>
    <dbReference type="NCBI Taxonomy" id="156981"/>
    <lineage>
        <taxon>Bacteria</taxon>
        <taxon>Bacillati</taxon>
        <taxon>Actinomycetota</taxon>
        <taxon>Actinomycetes</taxon>
        <taxon>Micrococcales</taxon>
        <taxon>Cellulomonadaceae</taxon>
        <taxon>Cellulomonas</taxon>
    </lineage>
</organism>
<dbReference type="GO" id="GO:0043190">
    <property type="term" value="C:ATP-binding cassette (ABC) transporter complex"/>
    <property type="evidence" value="ECO:0007669"/>
    <property type="project" value="InterPro"/>
</dbReference>
<sequence>MALRRYRPAVAALATAAVLALSACSGTAGEGGGASDDSAAGEPTYGGTLRVGFSDDTGNYDPQQRPQLHARTISRQITDTLTDQDPETGEILPWLATGWEISEDTREFTFTLRDGVTFSDGTPFDAEVVKANLDRVVAIGPLAYIGAGYLRNYVGSEVLDEHTVKVTFSEPNAQFLQATATQSLGILSLGTLALDPAEVAAGNVVGTGPYVLDAYVPDQSITLSVREDYAWPSPLYENQGRGYYDSIEVSFVPEATTLAGALSSGQVDVAYVLDAASAASVEASDAELVATPMPAISIPIVPFVYREVFSDERTRRALSLATDRQAIVDTVFQGRYEPATGVLTTTNPGYVDLSEELQHDPDAAAELLDEAGWTEVGDDGIRSNAAGERLAPSIEYIGTGTSTEALLQLLQQQWRELGIDLVLKPVAEASEDPLHAHTYDLSTWSQTRADPDVLRTVYSSFYENQSFLFDNADPELDALLGTLQTTTDAAARLEVSEQVQRLILERGYTVPLYDLTQYTAHAAGVSGYHTDIEGKPLLVDVWG</sequence>
<dbReference type="OrthoDB" id="5240629at2"/>
<dbReference type="CDD" id="cd08492">
    <property type="entry name" value="PBP2_NikA_DppA_OppA_like_15"/>
    <property type="match status" value="1"/>
</dbReference>
<accession>A0A511FAT8</accession>
<feature type="domain" description="Solute-binding protein family 5" evidence="3">
    <location>
        <begin position="90"/>
        <end position="464"/>
    </location>
</feature>
<dbReference type="GO" id="GO:0015833">
    <property type="term" value="P:peptide transport"/>
    <property type="evidence" value="ECO:0007669"/>
    <property type="project" value="TreeGrafter"/>
</dbReference>
<dbReference type="Pfam" id="PF00496">
    <property type="entry name" value="SBP_bac_5"/>
    <property type="match status" value="1"/>
</dbReference>
<dbReference type="PANTHER" id="PTHR30290">
    <property type="entry name" value="PERIPLASMIC BINDING COMPONENT OF ABC TRANSPORTER"/>
    <property type="match status" value="1"/>
</dbReference>
<reference evidence="5 7" key="2">
    <citation type="submission" date="2020-08" db="EMBL/GenBank/DDBJ databases">
        <title>Sequencing the genomes of 1000 actinobacteria strains.</title>
        <authorList>
            <person name="Klenk H.-P."/>
        </authorList>
    </citation>
    <scope>NUCLEOTIDE SEQUENCE [LARGE SCALE GENOMIC DNA]</scope>
    <source>
        <strain evidence="5 7">DSM 9581</strain>
    </source>
</reference>
<protein>
    <submittedName>
        <fullName evidence="4">ABC transporter substrate-binding protein</fullName>
    </submittedName>
    <submittedName>
        <fullName evidence="5">Peptide/nickel transport system substrate-binding protein</fullName>
    </submittedName>
</protein>
<gene>
    <name evidence="4" type="ORF">CHO01_00240</name>
    <name evidence="5" type="ORF">HNR08_003618</name>
</gene>
<evidence type="ECO:0000256" key="1">
    <source>
        <dbReference type="SAM" id="MobiDB-lite"/>
    </source>
</evidence>
<evidence type="ECO:0000313" key="6">
    <source>
        <dbReference type="Proteomes" id="UP000321723"/>
    </source>
</evidence>
<dbReference type="RefSeq" id="WP_146831661.1">
    <property type="nucleotide sequence ID" value="NZ_BJVQ01000001.1"/>
</dbReference>
<dbReference type="InterPro" id="IPR039424">
    <property type="entry name" value="SBP_5"/>
</dbReference>
<comment type="caution">
    <text evidence="4">The sequence shown here is derived from an EMBL/GenBank/DDBJ whole genome shotgun (WGS) entry which is preliminary data.</text>
</comment>
<keyword evidence="6" id="KW-1185">Reference proteome</keyword>
<evidence type="ECO:0000259" key="3">
    <source>
        <dbReference type="Pfam" id="PF00496"/>
    </source>
</evidence>